<dbReference type="EMBL" id="VIIS01001145">
    <property type="protein sequence ID" value="KAF0301613.1"/>
    <property type="molecule type" value="Genomic_DNA"/>
</dbReference>
<dbReference type="InterPro" id="IPR036552">
    <property type="entry name" value="CBF_bsu_sf"/>
</dbReference>
<dbReference type="Pfam" id="PF02312">
    <property type="entry name" value="CBF_beta"/>
    <property type="match status" value="2"/>
</dbReference>
<protein>
    <submittedName>
        <fullName evidence="4">Protein big brother</fullName>
    </submittedName>
</protein>
<evidence type="ECO:0000256" key="2">
    <source>
        <dbReference type="ARBA" id="ARBA00023242"/>
    </source>
</evidence>
<keyword evidence="2" id="KW-0539">Nucleus</keyword>
<dbReference type="PANTHER" id="PTHR10276">
    <property type="entry name" value="CORE-BINDING FACTOR, BETA SUBUNIT"/>
    <property type="match status" value="1"/>
</dbReference>
<reference evidence="4 5" key="1">
    <citation type="submission" date="2019-07" db="EMBL/GenBank/DDBJ databases">
        <title>Draft genome assembly of a fouling barnacle, Amphibalanus amphitrite (Darwin, 1854): The first reference genome for Thecostraca.</title>
        <authorList>
            <person name="Kim W."/>
        </authorList>
    </citation>
    <scope>NUCLEOTIDE SEQUENCE [LARGE SCALE GENOMIC DNA]</scope>
    <source>
        <strain evidence="4">SNU_AA5</strain>
        <tissue evidence="4">Soma without cirri and trophi</tissue>
    </source>
</reference>
<evidence type="ECO:0000313" key="4">
    <source>
        <dbReference type="EMBL" id="KAF0301613.1"/>
    </source>
</evidence>
<dbReference type="Proteomes" id="UP000440578">
    <property type="component" value="Unassembled WGS sequence"/>
</dbReference>
<proteinExistence type="inferred from homology"/>
<name>A0A6A4W6L4_AMPAM</name>
<evidence type="ECO:0000313" key="5">
    <source>
        <dbReference type="Proteomes" id="UP000440578"/>
    </source>
</evidence>
<dbReference type="GO" id="GO:0003713">
    <property type="term" value="F:transcription coactivator activity"/>
    <property type="evidence" value="ECO:0007669"/>
    <property type="project" value="InterPro"/>
</dbReference>
<comment type="caution">
    <text evidence="4">The sequence shown here is derived from an EMBL/GenBank/DDBJ whole genome shotgun (WGS) entry which is preliminary data.</text>
</comment>
<dbReference type="GO" id="GO:0043565">
    <property type="term" value="F:sequence-specific DNA binding"/>
    <property type="evidence" value="ECO:0007669"/>
    <property type="project" value="TreeGrafter"/>
</dbReference>
<organism evidence="4 5">
    <name type="scientific">Amphibalanus amphitrite</name>
    <name type="common">Striped barnacle</name>
    <name type="synonym">Balanus amphitrite</name>
    <dbReference type="NCBI Taxonomy" id="1232801"/>
    <lineage>
        <taxon>Eukaryota</taxon>
        <taxon>Metazoa</taxon>
        <taxon>Ecdysozoa</taxon>
        <taxon>Arthropoda</taxon>
        <taxon>Crustacea</taxon>
        <taxon>Multicrustacea</taxon>
        <taxon>Cirripedia</taxon>
        <taxon>Thoracica</taxon>
        <taxon>Thoracicalcarea</taxon>
        <taxon>Balanomorpha</taxon>
        <taxon>Balanoidea</taxon>
        <taxon>Balanidae</taxon>
        <taxon>Amphibalaninae</taxon>
        <taxon>Amphibalanus</taxon>
    </lineage>
</organism>
<dbReference type="SUPFAM" id="SSF50723">
    <property type="entry name" value="Core binding factor beta, CBF"/>
    <property type="match status" value="2"/>
</dbReference>
<dbReference type="GO" id="GO:0016513">
    <property type="term" value="C:core-binding factor complex"/>
    <property type="evidence" value="ECO:0007669"/>
    <property type="project" value="TreeGrafter"/>
</dbReference>
<dbReference type="GO" id="GO:0006357">
    <property type="term" value="P:regulation of transcription by RNA polymerase II"/>
    <property type="evidence" value="ECO:0007669"/>
    <property type="project" value="TreeGrafter"/>
</dbReference>
<dbReference type="Gene3D" id="2.40.250.10">
    <property type="entry name" value="Core binding factor, beta subunit"/>
    <property type="match status" value="2"/>
</dbReference>
<comment type="similarity">
    <text evidence="3">Belongs to the CBF-beta family.</text>
</comment>
<dbReference type="EMBL" id="VIIS01001145">
    <property type="protein sequence ID" value="KAF0301614.1"/>
    <property type="molecule type" value="Genomic_DNA"/>
</dbReference>
<dbReference type="OrthoDB" id="10026505at2759"/>
<evidence type="ECO:0000256" key="3">
    <source>
        <dbReference type="ARBA" id="ARBA00025734"/>
    </source>
</evidence>
<dbReference type="PANTHER" id="PTHR10276:SF3">
    <property type="entry name" value="CORE-BINDING FACTOR SUBUNIT BETA"/>
    <property type="match status" value="1"/>
</dbReference>
<sequence>MASLSAMLPYESAGIFEQPKQKFAFKVPRVVSDQKGKFEQDDWFKKVTRASEARYTGNRERPMEERRAKFQSDLKTNGRTELALTQNGLNLILEFDISPNGYTGRAPDVDFAKEPGMVTPLLLVPLSSVTPLLLVPLSSVTPLLLVPLSSVTPLLLVPLSSVTPLLLVPLSSVTLLLLVPLSSADQWRTVHLTSKSIILNGVCVRWRGVFNLESLNGTGSIEFDDEMAQEEDNRLRQQMEYYNQRIRDFNDRQKYKREAD</sequence>
<dbReference type="AlphaFoldDB" id="A0A6A4W6L4"/>
<accession>A0A6A4W6L4</accession>
<dbReference type="InterPro" id="IPR003417">
    <property type="entry name" value="CBF_beta"/>
</dbReference>
<comment type="subcellular location">
    <subcellularLocation>
        <location evidence="1">Nucleus</location>
    </subcellularLocation>
</comment>
<keyword evidence="5" id="KW-1185">Reference proteome</keyword>
<evidence type="ECO:0000256" key="1">
    <source>
        <dbReference type="ARBA" id="ARBA00004123"/>
    </source>
</evidence>
<gene>
    <name evidence="4" type="primary">Bgb_1</name>
    <name evidence="4" type="ORF">FJT64_026136</name>
</gene>